<evidence type="ECO:0000313" key="1">
    <source>
        <dbReference type="EMBL" id="MFC3986477.1"/>
    </source>
</evidence>
<accession>A0ABV8FCR7</accession>
<dbReference type="RefSeq" id="WP_386196748.1">
    <property type="nucleotide sequence ID" value="NZ_JBHSBC010000056.1"/>
</dbReference>
<organism evidence="1 2">
    <name type="scientific">Streptosporangium jomthongense</name>
    <dbReference type="NCBI Taxonomy" id="1193683"/>
    <lineage>
        <taxon>Bacteria</taxon>
        <taxon>Bacillati</taxon>
        <taxon>Actinomycetota</taxon>
        <taxon>Actinomycetes</taxon>
        <taxon>Streptosporangiales</taxon>
        <taxon>Streptosporangiaceae</taxon>
        <taxon>Streptosporangium</taxon>
    </lineage>
</organism>
<evidence type="ECO:0000313" key="2">
    <source>
        <dbReference type="Proteomes" id="UP001595698"/>
    </source>
</evidence>
<gene>
    <name evidence="1" type="ORF">ACFOYY_40540</name>
</gene>
<proteinExistence type="predicted"/>
<dbReference type="Proteomes" id="UP001595698">
    <property type="component" value="Unassembled WGS sequence"/>
</dbReference>
<comment type="caution">
    <text evidence="1">The sequence shown here is derived from an EMBL/GenBank/DDBJ whole genome shotgun (WGS) entry which is preliminary data.</text>
</comment>
<sequence>MTLGQEAEWGDLIVIRDDLREMADRLAELPYAGAAAAETAAIIAQLEVANAHARRLAEVWHAVERHDHGDGQGEIDIHNALAAYRDLPEKEQQ</sequence>
<protein>
    <submittedName>
        <fullName evidence="1">Uncharacterized protein</fullName>
    </submittedName>
</protein>
<name>A0ABV8FCR7_9ACTN</name>
<reference evidence="2" key="1">
    <citation type="journal article" date="2019" name="Int. J. Syst. Evol. Microbiol.">
        <title>The Global Catalogue of Microorganisms (GCM) 10K type strain sequencing project: providing services to taxonomists for standard genome sequencing and annotation.</title>
        <authorList>
            <consortium name="The Broad Institute Genomics Platform"/>
            <consortium name="The Broad Institute Genome Sequencing Center for Infectious Disease"/>
            <person name="Wu L."/>
            <person name="Ma J."/>
        </authorList>
    </citation>
    <scope>NUCLEOTIDE SEQUENCE [LARGE SCALE GENOMIC DNA]</scope>
    <source>
        <strain evidence="2">TBRC 7912</strain>
    </source>
</reference>
<keyword evidence="2" id="KW-1185">Reference proteome</keyword>
<dbReference type="EMBL" id="JBHSBC010000056">
    <property type="protein sequence ID" value="MFC3986477.1"/>
    <property type="molecule type" value="Genomic_DNA"/>
</dbReference>